<dbReference type="GO" id="GO:0071014">
    <property type="term" value="C:post-mRNA release spliceosomal complex"/>
    <property type="evidence" value="ECO:0007669"/>
    <property type="project" value="TreeGrafter"/>
</dbReference>
<evidence type="ECO:0000313" key="12">
    <source>
        <dbReference type="EnsemblProtists" id="EOD22885"/>
    </source>
</evidence>
<evidence type="ECO:0000313" key="13">
    <source>
        <dbReference type="Proteomes" id="UP000013827"/>
    </source>
</evidence>
<feature type="compositionally biased region" description="Basic and acidic residues" evidence="8">
    <location>
        <begin position="159"/>
        <end position="184"/>
    </location>
</feature>
<dbReference type="FunFam" id="1.25.40.10:FF:000137">
    <property type="entry name" value="Pre-mRNA-splicing factor syf1"/>
    <property type="match status" value="1"/>
</dbReference>
<dbReference type="InterPro" id="IPR011990">
    <property type="entry name" value="TPR-like_helical_dom_sf"/>
</dbReference>
<name>A0A0D3JHA0_EMIH1</name>
<dbReference type="InterPro" id="IPR045075">
    <property type="entry name" value="Syf1-like"/>
</dbReference>
<dbReference type="KEGG" id="ehx:EMIHUDRAFT_40952"/>
<keyword evidence="7" id="KW-0539">Nucleus</keyword>
<keyword evidence="4" id="KW-0747">Spliceosome</keyword>
<dbReference type="InterPro" id="IPR055433">
    <property type="entry name" value="HAT_Syf1-like_N"/>
</dbReference>
<dbReference type="SMART" id="SM00386">
    <property type="entry name" value="HAT"/>
    <property type="match status" value="4"/>
</dbReference>
<evidence type="ECO:0000256" key="1">
    <source>
        <dbReference type="ARBA" id="ARBA00004123"/>
    </source>
</evidence>
<feature type="region of interest" description="Disordered" evidence="8">
    <location>
        <begin position="157"/>
        <end position="222"/>
    </location>
</feature>
<organism evidence="12 13">
    <name type="scientific">Emiliania huxleyi (strain CCMP1516)</name>
    <dbReference type="NCBI Taxonomy" id="280463"/>
    <lineage>
        <taxon>Eukaryota</taxon>
        <taxon>Haptista</taxon>
        <taxon>Haptophyta</taxon>
        <taxon>Prymnesiophyceae</taxon>
        <taxon>Isochrysidales</taxon>
        <taxon>Noelaerhabdaceae</taxon>
        <taxon>Emiliania</taxon>
    </lineage>
</organism>
<dbReference type="PANTHER" id="PTHR11246:SF5">
    <property type="entry name" value="PRE-MRNA-SPLICING FACTOR SYF1"/>
    <property type="match status" value="1"/>
</dbReference>
<evidence type="ECO:0000256" key="8">
    <source>
        <dbReference type="SAM" id="MobiDB-lite"/>
    </source>
</evidence>
<dbReference type="InterPro" id="IPR056350">
    <property type="entry name" value="HAT_Syf1_central"/>
</dbReference>
<feature type="domain" description="Pre-mRNA-splicing factor Syf1/CRNKL1-like C-terminal HAT-repeats" evidence="10">
    <location>
        <begin position="365"/>
        <end position="736"/>
    </location>
</feature>
<evidence type="ECO:0008006" key="14">
    <source>
        <dbReference type="Google" id="ProtNLM"/>
    </source>
</evidence>
<keyword evidence="3" id="KW-0507">mRNA processing</keyword>
<dbReference type="STRING" id="2903.R1E822"/>
<evidence type="ECO:0000259" key="11">
    <source>
        <dbReference type="Pfam" id="PF23233"/>
    </source>
</evidence>
<dbReference type="Pfam" id="PF23220">
    <property type="entry name" value="HAT_Syf1_M"/>
    <property type="match status" value="1"/>
</dbReference>
<dbReference type="GO" id="GO:0071007">
    <property type="term" value="C:U2-type catalytic step 2 spliceosome"/>
    <property type="evidence" value="ECO:0007669"/>
    <property type="project" value="TreeGrafter"/>
</dbReference>
<keyword evidence="13" id="KW-1185">Reference proteome</keyword>
<feature type="domain" description="Pre-mRNA-splicing factor SYF1 central HAT repeats" evidence="9">
    <location>
        <begin position="250"/>
        <end position="363"/>
    </location>
</feature>
<dbReference type="Proteomes" id="UP000013827">
    <property type="component" value="Unassembled WGS sequence"/>
</dbReference>
<feature type="compositionally biased region" description="Low complexity" evidence="8">
    <location>
        <begin position="189"/>
        <end position="198"/>
    </location>
</feature>
<evidence type="ECO:0000259" key="9">
    <source>
        <dbReference type="Pfam" id="PF23220"/>
    </source>
</evidence>
<protein>
    <recommendedName>
        <fullName evidence="14">Suppressor of forked domain-containing protein</fullName>
    </recommendedName>
</protein>
<evidence type="ECO:0000256" key="4">
    <source>
        <dbReference type="ARBA" id="ARBA00022728"/>
    </source>
</evidence>
<dbReference type="eggNOG" id="KOG2047">
    <property type="taxonomic scope" value="Eukaryota"/>
</dbReference>
<keyword evidence="6" id="KW-0508">mRNA splicing</keyword>
<feature type="domain" description="Pre-mRNA-splicing factor Syf1-like N-terminal HAT-repeats" evidence="11">
    <location>
        <begin position="5"/>
        <end position="155"/>
    </location>
</feature>
<dbReference type="Pfam" id="PF23233">
    <property type="entry name" value="HAT_Syf1_CNRKL1_N"/>
    <property type="match status" value="1"/>
</dbReference>
<dbReference type="AlphaFoldDB" id="A0A0D3JHA0"/>
<dbReference type="EnsemblProtists" id="EOD22885">
    <property type="protein sequence ID" value="EOD22885"/>
    <property type="gene ID" value="EMIHUDRAFT_40952"/>
</dbReference>
<proteinExistence type="inferred from homology"/>
<dbReference type="Gene3D" id="1.25.40.10">
    <property type="entry name" value="Tetratricopeptide repeat domain"/>
    <property type="match status" value="3"/>
</dbReference>
<dbReference type="RefSeq" id="XP_005775314.1">
    <property type="nucleotide sequence ID" value="XM_005775257.1"/>
</dbReference>
<dbReference type="SUPFAM" id="SSF48452">
    <property type="entry name" value="TPR-like"/>
    <property type="match status" value="3"/>
</dbReference>
<dbReference type="GO" id="GO:0000974">
    <property type="term" value="C:Prp19 complex"/>
    <property type="evidence" value="ECO:0007669"/>
    <property type="project" value="TreeGrafter"/>
</dbReference>
<evidence type="ECO:0000259" key="10">
    <source>
        <dbReference type="Pfam" id="PF23231"/>
    </source>
</evidence>
<accession>A0A0D3JHA0</accession>
<dbReference type="PaxDb" id="2903-EOD22885"/>
<dbReference type="PANTHER" id="PTHR11246">
    <property type="entry name" value="PRE-MRNA SPLICING FACTOR"/>
    <property type="match status" value="1"/>
</dbReference>
<dbReference type="InterPro" id="IPR055430">
    <property type="entry name" value="HAT_Syf1_CNRKL1_C"/>
</dbReference>
<dbReference type="GO" id="GO:0000349">
    <property type="term" value="P:generation of catalytic spliceosome for first transesterification step"/>
    <property type="evidence" value="ECO:0007669"/>
    <property type="project" value="TreeGrafter"/>
</dbReference>
<feature type="compositionally biased region" description="Low complexity" evidence="8">
    <location>
        <begin position="209"/>
        <end position="221"/>
    </location>
</feature>
<dbReference type="OMA" id="PDKIKFY"/>
<evidence type="ECO:0000256" key="6">
    <source>
        <dbReference type="ARBA" id="ARBA00023187"/>
    </source>
</evidence>
<comment type="similarity">
    <text evidence="2">Belongs to the crooked-neck family.</text>
</comment>
<dbReference type="Pfam" id="PF23231">
    <property type="entry name" value="HAT_Syf1_CNRKL1_C"/>
    <property type="match status" value="1"/>
</dbReference>
<evidence type="ECO:0000256" key="7">
    <source>
        <dbReference type="ARBA" id="ARBA00023242"/>
    </source>
</evidence>
<evidence type="ECO:0000256" key="3">
    <source>
        <dbReference type="ARBA" id="ARBA00022664"/>
    </source>
</evidence>
<dbReference type="HOGENOM" id="CLU_007736_0_0_1"/>
<dbReference type="GeneID" id="17268432"/>
<dbReference type="InterPro" id="IPR003107">
    <property type="entry name" value="HAT"/>
</dbReference>
<sequence length="736" mass="83607">LDESDLLFEEDILRNAYSLKYWWRYMEAKKRSPARQRNLIAERALKYLPGCYKIWHAYLADRRAQCKAKEPGHPAHARLNAVYERALVYMHKMPRIWLDYLEILAAQHAHTTTRRAFDRALRALPVTQHERIWKLYLPYAKASPVPEAAVRIYKRRAGSRRERERESERVPARAHRLESRERAARVCRRQQAQAGRGSRATRRLVAAASSSPRPHSLPLPSQVLNREGFVSLRGKSRHKLVQPPPTPLPQVRDFSMVFDAYSQFEESLITALIERQAQQQAAADLAAAESGGASAEASKAAAATTLELDMRLERLERLMERRPELLSSVLLRQNPHSVHEWLKRASLFEASPAKAIQTYAAAVDPRRAVGRPSSLWLGFAKFYESHGDIKNARAILRKARPSRDPAETQPRPSRSVDELASIWMGWSEMELRHKKYPEALAVLAEATAVPPASRRAKEKEGPVQDRLYKFTKLWAFYADLQESLAGFEPTRVTYDKMIELRIVTPQLVLNYAAFLEEHKHFELAFQAHRPKGVALFKYPHALPLWLSYLTKFTARFGGAKLERGRDLFEQARFGRDAAEREPETSPRYSRDAAHGLARNAMAVYDRAAGAVALEKRASVYQLYIAKAAEYFGVTKTRDIYEAAAAARAAIGALPSSEAPSFCLRYANLERKLGEIDRARAIYMHGAQEVDPAVAAGSADGDVRPSAQAWHDFEVSHGNEDTFREMLRLKRTVRASF</sequence>
<reference evidence="12" key="2">
    <citation type="submission" date="2024-10" db="UniProtKB">
        <authorList>
            <consortium name="EnsemblProtists"/>
        </authorList>
    </citation>
    <scope>IDENTIFICATION</scope>
</reference>
<comment type="subcellular location">
    <subcellularLocation>
        <location evidence="1">Nucleus</location>
    </subcellularLocation>
</comment>
<evidence type="ECO:0000256" key="2">
    <source>
        <dbReference type="ARBA" id="ARBA00008644"/>
    </source>
</evidence>
<keyword evidence="5" id="KW-0677">Repeat</keyword>
<reference evidence="13" key="1">
    <citation type="journal article" date="2013" name="Nature">
        <title>Pan genome of the phytoplankton Emiliania underpins its global distribution.</title>
        <authorList>
            <person name="Read B.A."/>
            <person name="Kegel J."/>
            <person name="Klute M.J."/>
            <person name="Kuo A."/>
            <person name="Lefebvre S.C."/>
            <person name="Maumus F."/>
            <person name="Mayer C."/>
            <person name="Miller J."/>
            <person name="Monier A."/>
            <person name="Salamov A."/>
            <person name="Young J."/>
            <person name="Aguilar M."/>
            <person name="Claverie J.M."/>
            <person name="Frickenhaus S."/>
            <person name="Gonzalez K."/>
            <person name="Herman E.K."/>
            <person name="Lin Y.C."/>
            <person name="Napier J."/>
            <person name="Ogata H."/>
            <person name="Sarno A.F."/>
            <person name="Shmutz J."/>
            <person name="Schroeder D."/>
            <person name="de Vargas C."/>
            <person name="Verret F."/>
            <person name="von Dassow P."/>
            <person name="Valentin K."/>
            <person name="Van de Peer Y."/>
            <person name="Wheeler G."/>
            <person name="Dacks J.B."/>
            <person name="Delwiche C.F."/>
            <person name="Dyhrman S.T."/>
            <person name="Glockner G."/>
            <person name="John U."/>
            <person name="Richards T."/>
            <person name="Worden A.Z."/>
            <person name="Zhang X."/>
            <person name="Grigoriev I.V."/>
            <person name="Allen A.E."/>
            <person name="Bidle K."/>
            <person name="Borodovsky M."/>
            <person name="Bowler C."/>
            <person name="Brownlee C."/>
            <person name="Cock J.M."/>
            <person name="Elias M."/>
            <person name="Gladyshev V.N."/>
            <person name="Groth M."/>
            <person name="Guda C."/>
            <person name="Hadaegh A."/>
            <person name="Iglesias-Rodriguez M.D."/>
            <person name="Jenkins J."/>
            <person name="Jones B.M."/>
            <person name="Lawson T."/>
            <person name="Leese F."/>
            <person name="Lindquist E."/>
            <person name="Lobanov A."/>
            <person name="Lomsadze A."/>
            <person name="Malik S.B."/>
            <person name="Marsh M.E."/>
            <person name="Mackinder L."/>
            <person name="Mock T."/>
            <person name="Mueller-Roeber B."/>
            <person name="Pagarete A."/>
            <person name="Parker M."/>
            <person name="Probert I."/>
            <person name="Quesneville H."/>
            <person name="Raines C."/>
            <person name="Rensing S.A."/>
            <person name="Riano-Pachon D.M."/>
            <person name="Richier S."/>
            <person name="Rokitta S."/>
            <person name="Shiraiwa Y."/>
            <person name="Soanes D.M."/>
            <person name="van der Giezen M."/>
            <person name="Wahlund T.M."/>
            <person name="Williams B."/>
            <person name="Wilson W."/>
            <person name="Wolfe G."/>
            <person name="Wurch L.L."/>
        </authorList>
    </citation>
    <scope>NUCLEOTIDE SEQUENCE</scope>
</reference>
<evidence type="ECO:0000256" key="5">
    <source>
        <dbReference type="ARBA" id="ARBA00022737"/>
    </source>
</evidence>